<name>S9V110_9TRYP</name>
<dbReference type="InterPro" id="IPR038765">
    <property type="entry name" value="Papain-like_cys_pep_sf"/>
</dbReference>
<gene>
    <name evidence="4" type="ORF">STCU_01414</name>
</gene>
<keyword evidence="5" id="KW-1185">Reference proteome</keyword>
<dbReference type="InterPro" id="IPR001300">
    <property type="entry name" value="Peptidase_C2_calpain_cat"/>
</dbReference>
<evidence type="ECO:0000313" key="4">
    <source>
        <dbReference type="EMBL" id="EPY34688.1"/>
    </source>
</evidence>
<dbReference type="InterPro" id="IPR022684">
    <property type="entry name" value="Calpain_cysteine_protease"/>
</dbReference>
<protein>
    <submittedName>
        <fullName evidence="4">Cysteine peptidase, Clan CA, family C2</fullName>
    </submittedName>
</protein>
<dbReference type="InterPro" id="IPR015232">
    <property type="entry name" value="DUF1935"/>
</dbReference>
<dbReference type="OrthoDB" id="424753at2759"/>
<dbReference type="Proteomes" id="UP000015354">
    <property type="component" value="Unassembled WGS sequence"/>
</dbReference>
<dbReference type="InterPro" id="IPR013780">
    <property type="entry name" value="Glyco_hydro_b"/>
</dbReference>
<dbReference type="PANTHER" id="PTHR10183:SF423">
    <property type="entry name" value="LEUCINE-RICH REPEAT PROTEIN (LRRP)"/>
    <property type="match status" value="1"/>
</dbReference>
<dbReference type="SUPFAM" id="SSF101601">
    <property type="entry name" value="Smp-1-like"/>
    <property type="match status" value="1"/>
</dbReference>
<dbReference type="PROSITE" id="PS50203">
    <property type="entry name" value="CALPAIN_CAT"/>
    <property type="match status" value="1"/>
</dbReference>
<dbReference type="PRINTS" id="PR00704">
    <property type="entry name" value="CALPAIN"/>
</dbReference>
<dbReference type="Gene3D" id="2.60.40.1180">
    <property type="entry name" value="Golgi alpha-mannosidase II"/>
    <property type="match status" value="1"/>
</dbReference>
<evidence type="ECO:0000256" key="1">
    <source>
        <dbReference type="PROSITE-ProRule" id="PRU00239"/>
    </source>
</evidence>
<dbReference type="SUPFAM" id="SSF54001">
    <property type="entry name" value="Cysteine proteinases"/>
    <property type="match status" value="1"/>
</dbReference>
<feature type="region of interest" description="Disordered" evidence="2">
    <location>
        <begin position="1"/>
        <end position="33"/>
    </location>
</feature>
<evidence type="ECO:0000259" key="3">
    <source>
        <dbReference type="PROSITE" id="PS50203"/>
    </source>
</evidence>
<feature type="compositionally biased region" description="Basic and acidic residues" evidence="2">
    <location>
        <begin position="770"/>
        <end position="788"/>
    </location>
</feature>
<dbReference type="CDD" id="cd00044">
    <property type="entry name" value="CysPc"/>
    <property type="match status" value="1"/>
</dbReference>
<feature type="region of interest" description="Disordered" evidence="2">
    <location>
        <begin position="712"/>
        <end position="788"/>
    </location>
</feature>
<dbReference type="Pfam" id="PF09149">
    <property type="entry name" value="DUF1935"/>
    <property type="match status" value="1"/>
</dbReference>
<feature type="compositionally biased region" description="Acidic residues" evidence="2">
    <location>
        <begin position="756"/>
        <end position="769"/>
    </location>
</feature>
<dbReference type="Pfam" id="PF00648">
    <property type="entry name" value="Peptidase_C2"/>
    <property type="match status" value="1"/>
</dbReference>
<feature type="domain" description="Calpain catalytic" evidence="3">
    <location>
        <begin position="231"/>
        <end position="517"/>
    </location>
</feature>
<feature type="compositionally biased region" description="Acidic residues" evidence="2">
    <location>
        <begin position="731"/>
        <end position="742"/>
    </location>
</feature>
<dbReference type="EMBL" id="ATMH01001414">
    <property type="protein sequence ID" value="EPY34688.1"/>
    <property type="molecule type" value="Genomic_DNA"/>
</dbReference>
<dbReference type="GO" id="GO:0006508">
    <property type="term" value="P:proteolysis"/>
    <property type="evidence" value="ECO:0007669"/>
    <property type="project" value="InterPro"/>
</dbReference>
<feature type="compositionally biased region" description="Basic and acidic residues" evidence="2">
    <location>
        <begin position="743"/>
        <end position="755"/>
    </location>
</feature>
<feature type="compositionally biased region" description="Low complexity" evidence="2">
    <location>
        <begin position="11"/>
        <end position="29"/>
    </location>
</feature>
<sequence length="788" mass="87039">MGCCESKAVETKPTPARAQAPRAKPATPREVTPAKPVLDERAQRLEAIEQLHKKQFDRYHACDVEGGEVTPLFPDGLIYRIVKGNDWYIYNDTLTYEAHVDYRFGPNSQLTAGDESSLETTADGWLHAELVVYPFETKLLVSGAVDGFKSGVTVLPLSDEYLQREVERTHAVMAQELKDVEALADGETDEEEVLRRCIANGTPYVDLRFKPAEMLSREGVDKRELGPYGVQRPTQYLSRDEVRAGVKPFCGPVVPQAVNEGHLGDSWLTSAAAILAERERSVQNVFAQGSDAERRVGAYRTTVSKEGWWRSVIVDDYVPTVAQHPVFASCLDYPRETWVPMLQKAYAKVHGSYAAVTGGDALQALQDLTGAPTYRFDKEWASAAQDADAAPRFLRKLAQYTGAGYIVIVNTPSQNSTSYLGQRYEGNADEMKDTYKRVGLRLGRTYAVGRVVEGNDGEVYFQIRNPWGDQENVPQKWLDAAKAVPAARGEEAREGFMWVKWSDALNYFDGGGVVYDTEKPSVDYRVKGVFTDVHPSAVLEIVAAEPVQVTLVLSQPDKRGADASNPNVRYAPIMLSVARPEDGRLRVEQNSAADPEAPSSEYNFMVARDVALTYTFRPEDGPYLVIPRIHRKGVEPGHSRGYTIGILSSSDLDNKLRVTAKQLDKDSRVFRNIITFPDEAHPAVEVETQVHYRGEAPVCGVSSLLVGAGVAVKPPSSRHSGSVQGSAEVASQEDEAPQEPEEEHIVEAPEERIEEPLEEQEAAPVEDEVVADRHDSDVESADRASQKA</sequence>
<comment type="caution">
    <text evidence="1">Lacks conserved residue(s) required for the propagation of feature annotation.</text>
</comment>
<comment type="caution">
    <text evidence="4">The sequence shown here is derived from an EMBL/GenBank/DDBJ whole genome shotgun (WGS) entry which is preliminary data.</text>
</comment>
<proteinExistence type="predicted"/>
<dbReference type="Gene3D" id="3.90.70.10">
    <property type="entry name" value="Cysteine proteinases"/>
    <property type="match status" value="1"/>
</dbReference>
<evidence type="ECO:0000256" key="2">
    <source>
        <dbReference type="SAM" id="MobiDB-lite"/>
    </source>
</evidence>
<dbReference type="InterPro" id="IPR036310">
    <property type="entry name" value="Smp-1-like_sf"/>
</dbReference>
<organism evidence="4 5">
    <name type="scientific">Strigomonas culicis</name>
    <dbReference type="NCBI Taxonomy" id="28005"/>
    <lineage>
        <taxon>Eukaryota</taxon>
        <taxon>Discoba</taxon>
        <taxon>Euglenozoa</taxon>
        <taxon>Kinetoplastea</taxon>
        <taxon>Metakinetoplastina</taxon>
        <taxon>Trypanosomatida</taxon>
        <taxon>Trypanosomatidae</taxon>
        <taxon>Strigomonadinae</taxon>
        <taxon>Strigomonas</taxon>
    </lineage>
</organism>
<dbReference type="SMART" id="SM00230">
    <property type="entry name" value="CysPc"/>
    <property type="match status" value="1"/>
</dbReference>
<dbReference type="AlphaFoldDB" id="S9V110"/>
<evidence type="ECO:0000313" key="5">
    <source>
        <dbReference type="Proteomes" id="UP000015354"/>
    </source>
</evidence>
<accession>S9V110</accession>
<dbReference type="PANTHER" id="PTHR10183">
    <property type="entry name" value="CALPAIN"/>
    <property type="match status" value="1"/>
</dbReference>
<reference evidence="4 5" key="1">
    <citation type="journal article" date="2013" name="PLoS ONE">
        <title>Predicting the Proteins of Angomonas deanei, Strigomonas culicis and Their Respective Endosymbionts Reveals New Aspects of the Trypanosomatidae Family.</title>
        <authorList>
            <person name="Motta M.C."/>
            <person name="Martins A.C."/>
            <person name="de Souza S.S."/>
            <person name="Catta-Preta C.M."/>
            <person name="Silva R."/>
            <person name="Klein C.C."/>
            <person name="de Almeida L.G."/>
            <person name="de Lima Cunha O."/>
            <person name="Ciapina L.P."/>
            <person name="Brocchi M."/>
            <person name="Colabardini A.C."/>
            <person name="de Araujo Lima B."/>
            <person name="Machado C.R."/>
            <person name="de Almeida Soares C.M."/>
            <person name="Probst C.M."/>
            <person name="de Menezes C.B."/>
            <person name="Thompson C.E."/>
            <person name="Bartholomeu D.C."/>
            <person name="Gradia D.F."/>
            <person name="Pavoni D.P."/>
            <person name="Grisard E.C."/>
            <person name="Fantinatti-Garboggini F."/>
            <person name="Marchini F.K."/>
            <person name="Rodrigues-Luiz G.F."/>
            <person name="Wagner G."/>
            <person name="Goldman G.H."/>
            <person name="Fietto J.L."/>
            <person name="Elias M.C."/>
            <person name="Goldman M.H."/>
            <person name="Sagot M.F."/>
            <person name="Pereira M."/>
            <person name="Stoco P.H."/>
            <person name="de Mendonca-Neto R.P."/>
            <person name="Teixeira S.M."/>
            <person name="Maciel T.E."/>
            <person name="de Oliveira Mendes T.A."/>
            <person name="Urmenyi T.P."/>
            <person name="de Souza W."/>
            <person name="Schenkman S."/>
            <person name="de Vasconcelos A.T."/>
        </authorList>
    </citation>
    <scope>NUCLEOTIDE SEQUENCE [LARGE SCALE GENOMIC DNA]</scope>
</reference>
<dbReference type="GO" id="GO:0004198">
    <property type="term" value="F:calcium-dependent cysteine-type endopeptidase activity"/>
    <property type="evidence" value="ECO:0007669"/>
    <property type="project" value="InterPro"/>
</dbReference>